<feature type="region of interest" description="Disordered" evidence="1">
    <location>
        <begin position="44"/>
        <end position="81"/>
    </location>
</feature>
<dbReference type="WBParaSite" id="MCU_007141-RA">
    <property type="protein sequence ID" value="MCU_007141-RA"/>
    <property type="gene ID" value="MCU_007141"/>
</dbReference>
<reference evidence="2" key="1">
    <citation type="submission" date="2019-11" db="UniProtKB">
        <authorList>
            <consortium name="WormBaseParasite"/>
        </authorList>
    </citation>
    <scope>IDENTIFICATION</scope>
</reference>
<accession>A0A5K3FEA2</accession>
<dbReference type="AlphaFoldDB" id="A0A5K3FEA2"/>
<name>A0A5K3FEA2_MESCO</name>
<protein>
    <submittedName>
        <fullName evidence="2">Flagellar capping protein</fullName>
    </submittedName>
</protein>
<sequence length="81" mass="8725">MAYKLTTGALRDLNRIASITPGVGKNILGVDVRGTTKEKLDKDFNNLKQHDAKNTSCENPSSSTPKCEDQCSANKDSASPK</sequence>
<evidence type="ECO:0000256" key="1">
    <source>
        <dbReference type="SAM" id="MobiDB-lite"/>
    </source>
</evidence>
<feature type="compositionally biased region" description="Basic and acidic residues" evidence="1">
    <location>
        <begin position="44"/>
        <end position="53"/>
    </location>
</feature>
<evidence type="ECO:0000313" key="2">
    <source>
        <dbReference type="WBParaSite" id="MCU_007141-RA"/>
    </source>
</evidence>
<organism evidence="2">
    <name type="scientific">Mesocestoides corti</name>
    <name type="common">Flatworm</name>
    <dbReference type="NCBI Taxonomy" id="53468"/>
    <lineage>
        <taxon>Eukaryota</taxon>
        <taxon>Metazoa</taxon>
        <taxon>Spiralia</taxon>
        <taxon>Lophotrochozoa</taxon>
        <taxon>Platyhelminthes</taxon>
        <taxon>Cestoda</taxon>
        <taxon>Eucestoda</taxon>
        <taxon>Cyclophyllidea</taxon>
        <taxon>Mesocestoididae</taxon>
        <taxon>Mesocestoides</taxon>
    </lineage>
</organism>
<feature type="compositionally biased region" description="Polar residues" evidence="1">
    <location>
        <begin position="54"/>
        <end position="81"/>
    </location>
</feature>
<proteinExistence type="predicted"/>